<proteinExistence type="predicted"/>
<evidence type="ECO:0000313" key="2">
    <source>
        <dbReference type="EMBL" id="KAK7082589.1"/>
    </source>
</evidence>
<evidence type="ECO:0000256" key="1">
    <source>
        <dbReference type="SAM" id="SignalP"/>
    </source>
</evidence>
<feature type="signal peptide" evidence="1">
    <location>
        <begin position="1"/>
        <end position="23"/>
    </location>
</feature>
<organism evidence="2 3">
    <name type="scientific">Halocaridina rubra</name>
    <name type="common">Hawaiian red shrimp</name>
    <dbReference type="NCBI Taxonomy" id="373956"/>
    <lineage>
        <taxon>Eukaryota</taxon>
        <taxon>Metazoa</taxon>
        <taxon>Ecdysozoa</taxon>
        <taxon>Arthropoda</taxon>
        <taxon>Crustacea</taxon>
        <taxon>Multicrustacea</taxon>
        <taxon>Malacostraca</taxon>
        <taxon>Eumalacostraca</taxon>
        <taxon>Eucarida</taxon>
        <taxon>Decapoda</taxon>
        <taxon>Pleocyemata</taxon>
        <taxon>Caridea</taxon>
        <taxon>Atyoidea</taxon>
        <taxon>Atyidae</taxon>
        <taxon>Halocaridina</taxon>
    </lineage>
</organism>
<keyword evidence="1" id="KW-0732">Signal</keyword>
<dbReference type="Proteomes" id="UP001381693">
    <property type="component" value="Unassembled WGS sequence"/>
</dbReference>
<evidence type="ECO:0008006" key="4">
    <source>
        <dbReference type="Google" id="ProtNLM"/>
    </source>
</evidence>
<dbReference type="EMBL" id="JAXCGZ010003958">
    <property type="protein sequence ID" value="KAK7082589.1"/>
    <property type="molecule type" value="Genomic_DNA"/>
</dbReference>
<sequence length="161" mass="17552">MFTNHALLLSALIITSFLHVIFAQNTIVSVLDSSLSQGAAWLQEAVSQAQRKSGLTLSQNVVSVSLDDEEAGENQFCSALYSGASVVVDLTAGGWIYGHENAAAHGVPYVRVQISNYQWMDAIDELLQSRNATDAALIFGSESRKLLEYFLLVPLYIVKLD</sequence>
<evidence type="ECO:0000313" key="3">
    <source>
        <dbReference type="Proteomes" id="UP001381693"/>
    </source>
</evidence>
<comment type="caution">
    <text evidence="2">The sequence shown here is derived from an EMBL/GenBank/DDBJ whole genome shotgun (WGS) entry which is preliminary data.</text>
</comment>
<protein>
    <recommendedName>
        <fullName evidence="4">Receptor ligand binding region domain-containing protein</fullName>
    </recommendedName>
</protein>
<keyword evidence="3" id="KW-1185">Reference proteome</keyword>
<gene>
    <name evidence="2" type="ORF">SK128_006921</name>
</gene>
<feature type="chain" id="PRO_5042955780" description="Receptor ligand binding region domain-containing protein" evidence="1">
    <location>
        <begin position="24"/>
        <end position="161"/>
    </location>
</feature>
<accession>A0AAN8XN66</accession>
<dbReference type="AlphaFoldDB" id="A0AAN8XN66"/>
<name>A0AAN8XN66_HALRR</name>
<reference evidence="2 3" key="1">
    <citation type="submission" date="2023-11" db="EMBL/GenBank/DDBJ databases">
        <title>Halocaridina rubra genome assembly.</title>
        <authorList>
            <person name="Smith C."/>
        </authorList>
    </citation>
    <scope>NUCLEOTIDE SEQUENCE [LARGE SCALE GENOMIC DNA]</scope>
    <source>
        <strain evidence="2">EP-1</strain>
        <tissue evidence="2">Whole</tissue>
    </source>
</reference>